<evidence type="ECO:0008006" key="4">
    <source>
        <dbReference type="Google" id="ProtNLM"/>
    </source>
</evidence>
<gene>
    <name evidence="2" type="ORF">J2T15_000718</name>
</gene>
<evidence type="ECO:0000313" key="3">
    <source>
        <dbReference type="Proteomes" id="UP001229346"/>
    </source>
</evidence>
<dbReference type="PANTHER" id="PTHR30634">
    <property type="entry name" value="OUTER MEMBRANE LOLAB LIPOPROTEIN INSERTION APPARATUS"/>
    <property type="match status" value="1"/>
</dbReference>
<sequence>MDDQQRLEKLRRWRLVLGQAAEQKLEGMAGGGSLLDEEGIAMDEALAAIYDQTPPWGEEDASPSGRRSAGLGSSAPKLTKWLGDVRTFFPSDIVSVIQGDAIERKGLKQLLFEPETLRQIKPDVRMVATLMSLRGRIPEQTKETARLLVKEVVDDIISRLRDQITRAVTGALNKRKHSPLPSFSGLDWKRTISRNLRHYDTNSGLLIPERFYFFDRAKRNREWTVILDIDQSGSMSESVIYASIIGSIFASLPSLDTRVVAFDTEIVDLSEQCAADPVDMLFGIQLGGGTDIHKSVVYCEQFITDPKKTLFILISDLYEGGNQSALIRRMEHMKQSGVSVLCLLALSDSGAPSYDAELAKRLSGMGIPSFACSPDRLAELVEGAIKGKDLKELAATLSPVKV</sequence>
<dbReference type="SUPFAM" id="SSF53300">
    <property type="entry name" value="vWA-like"/>
    <property type="match status" value="1"/>
</dbReference>
<dbReference type="InterPro" id="IPR008912">
    <property type="entry name" value="Uncharacterised_CoxE"/>
</dbReference>
<feature type="compositionally biased region" description="Low complexity" evidence="1">
    <location>
        <begin position="62"/>
        <end position="73"/>
    </location>
</feature>
<accession>A0ABT9TV87</accession>
<dbReference type="InterPro" id="IPR036465">
    <property type="entry name" value="vWFA_dom_sf"/>
</dbReference>
<keyword evidence="3" id="KW-1185">Reference proteome</keyword>
<dbReference type="PANTHER" id="PTHR30634:SF16">
    <property type="entry name" value="OUTER-MEMBRANE LIPOPROTEIN LOLB"/>
    <property type="match status" value="1"/>
</dbReference>
<dbReference type="Proteomes" id="UP001229346">
    <property type="component" value="Unassembled WGS sequence"/>
</dbReference>
<reference evidence="2 3" key="1">
    <citation type="submission" date="2023-07" db="EMBL/GenBank/DDBJ databases">
        <title>Sorghum-associated microbial communities from plants grown in Nebraska, USA.</title>
        <authorList>
            <person name="Schachtman D."/>
        </authorList>
    </citation>
    <scope>NUCLEOTIDE SEQUENCE [LARGE SCALE GENOMIC DNA]</scope>
    <source>
        <strain evidence="2 3">CC482</strain>
    </source>
</reference>
<dbReference type="Pfam" id="PF05762">
    <property type="entry name" value="VWA_CoxE"/>
    <property type="match status" value="1"/>
</dbReference>
<protein>
    <recommendedName>
        <fullName evidence="4">VWA domain-containing protein</fullName>
    </recommendedName>
</protein>
<dbReference type="RefSeq" id="WP_307201143.1">
    <property type="nucleotide sequence ID" value="NZ_JAUSSU010000002.1"/>
</dbReference>
<proteinExistence type="predicted"/>
<organism evidence="2 3">
    <name type="scientific">Paenibacillus harenae</name>
    <dbReference type="NCBI Taxonomy" id="306543"/>
    <lineage>
        <taxon>Bacteria</taxon>
        <taxon>Bacillati</taxon>
        <taxon>Bacillota</taxon>
        <taxon>Bacilli</taxon>
        <taxon>Bacillales</taxon>
        <taxon>Paenibacillaceae</taxon>
        <taxon>Paenibacillus</taxon>
    </lineage>
</organism>
<evidence type="ECO:0000256" key="1">
    <source>
        <dbReference type="SAM" id="MobiDB-lite"/>
    </source>
</evidence>
<comment type="caution">
    <text evidence="2">The sequence shown here is derived from an EMBL/GenBank/DDBJ whole genome shotgun (WGS) entry which is preliminary data.</text>
</comment>
<evidence type="ECO:0000313" key="2">
    <source>
        <dbReference type="EMBL" id="MDQ0111285.1"/>
    </source>
</evidence>
<dbReference type="EMBL" id="JAUSSU010000002">
    <property type="protein sequence ID" value="MDQ0111285.1"/>
    <property type="molecule type" value="Genomic_DNA"/>
</dbReference>
<name>A0ABT9TV87_PAEHA</name>
<feature type="region of interest" description="Disordered" evidence="1">
    <location>
        <begin position="54"/>
        <end position="73"/>
    </location>
</feature>
<dbReference type="InterPro" id="IPR050458">
    <property type="entry name" value="LolB"/>
</dbReference>